<dbReference type="FunFam" id="3.40.50.620:FF:000045">
    <property type="entry name" value="Glutamate--tRNA ligase, mitochondrial"/>
    <property type="match status" value="1"/>
</dbReference>
<dbReference type="Pfam" id="PF00749">
    <property type="entry name" value="tRNA-synt_1c"/>
    <property type="match status" value="1"/>
</dbReference>
<dbReference type="InterPro" id="IPR000924">
    <property type="entry name" value="Glu/Gln-tRNA-synth"/>
</dbReference>
<organism evidence="14 15">
    <name type="scientific">Metschnikowia bicuspidata</name>
    <dbReference type="NCBI Taxonomy" id="27322"/>
    <lineage>
        <taxon>Eukaryota</taxon>
        <taxon>Fungi</taxon>
        <taxon>Dikarya</taxon>
        <taxon>Ascomycota</taxon>
        <taxon>Saccharomycotina</taxon>
        <taxon>Pichiomycetes</taxon>
        <taxon>Metschnikowiaceae</taxon>
        <taxon>Metschnikowia</taxon>
    </lineage>
</organism>
<comment type="similarity">
    <text evidence="2">Belongs to the class-I aminoacyl-tRNA synthetase family. Glutamate--tRNA ligase type 1 subfamily.</text>
</comment>
<dbReference type="Gene3D" id="3.40.50.620">
    <property type="entry name" value="HUPs"/>
    <property type="match status" value="1"/>
</dbReference>
<dbReference type="NCBIfam" id="TIGR00464">
    <property type="entry name" value="gltX_bact"/>
    <property type="match status" value="1"/>
</dbReference>
<evidence type="ECO:0000256" key="9">
    <source>
        <dbReference type="ARBA" id="ARBA00030865"/>
    </source>
</evidence>
<dbReference type="GO" id="GO:0006424">
    <property type="term" value="P:glutamyl-tRNA aminoacylation"/>
    <property type="evidence" value="ECO:0007669"/>
    <property type="project" value="InterPro"/>
</dbReference>
<dbReference type="InterPro" id="IPR045462">
    <property type="entry name" value="aa-tRNA-synth_I_cd-bd"/>
</dbReference>
<evidence type="ECO:0000259" key="12">
    <source>
        <dbReference type="Pfam" id="PF00749"/>
    </source>
</evidence>
<dbReference type="AlphaFoldDB" id="A0A4P9ZKX2"/>
<evidence type="ECO:0000256" key="7">
    <source>
        <dbReference type="ARBA" id="ARBA00022917"/>
    </source>
</evidence>
<keyword evidence="4 11" id="KW-0436">Ligase</keyword>
<evidence type="ECO:0000256" key="6">
    <source>
        <dbReference type="ARBA" id="ARBA00022840"/>
    </source>
</evidence>
<dbReference type="PRINTS" id="PR00987">
    <property type="entry name" value="TRNASYNTHGLU"/>
</dbReference>
<comment type="subcellular location">
    <subcellularLocation>
        <location evidence="1">Mitochondrion</location>
    </subcellularLocation>
</comment>
<name>A0A4P9ZKX2_9ASCO</name>
<dbReference type="GO" id="GO:0005524">
    <property type="term" value="F:ATP binding"/>
    <property type="evidence" value="ECO:0007669"/>
    <property type="project" value="UniProtKB-KW"/>
</dbReference>
<dbReference type="InterPro" id="IPR049940">
    <property type="entry name" value="GluQ/Sye"/>
</dbReference>
<dbReference type="GO" id="GO:0008270">
    <property type="term" value="F:zinc ion binding"/>
    <property type="evidence" value="ECO:0007669"/>
    <property type="project" value="InterPro"/>
</dbReference>
<evidence type="ECO:0000256" key="10">
    <source>
        <dbReference type="ARBA" id="ARBA00072917"/>
    </source>
</evidence>
<dbReference type="GO" id="GO:0000049">
    <property type="term" value="F:tRNA binding"/>
    <property type="evidence" value="ECO:0007669"/>
    <property type="project" value="InterPro"/>
</dbReference>
<dbReference type="SUPFAM" id="SSF48163">
    <property type="entry name" value="An anticodon-binding domain of class I aminoacyl-tRNA synthetases"/>
    <property type="match status" value="1"/>
</dbReference>
<evidence type="ECO:0000256" key="3">
    <source>
        <dbReference type="ARBA" id="ARBA00012835"/>
    </source>
</evidence>
<feature type="domain" description="Aminoacyl-tRNA synthetase class I anticodon-binding" evidence="13">
    <location>
        <begin position="377"/>
        <end position="493"/>
    </location>
</feature>
<evidence type="ECO:0000256" key="4">
    <source>
        <dbReference type="ARBA" id="ARBA00022598"/>
    </source>
</evidence>
<dbReference type="PANTHER" id="PTHR43311:SF2">
    <property type="entry name" value="GLUTAMATE--TRNA LIGASE, MITOCHONDRIAL-RELATED"/>
    <property type="match status" value="1"/>
</dbReference>
<keyword evidence="5 11" id="KW-0547">Nucleotide-binding</keyword>
<gene>
    <name evidence="14" type="ORF">METBISCDRAFT_29377</name>
</gene>
<dbReference type="OrthoDB" id="428822at2759"/>
<evidence type="ECO:0000256" key="8">
    <source>
        <dbReference type="ARBA" id="ARBA00023146"/>
    </source>
</evidence>
<dbReference type="Gene3D" id="1.10.10.350">
    <property type="match status" value="1"/>
</dbReference>
<evidence type="ECO:0000256" key="2">
    <source>
        <dbReference type="ARBA" id="ARBA00007894"/>
    </source>
</evidence>
<dbReference type="InterPro" id="IPR020751">
    <property type="entry name" value="aa-tRNA-synth_I_codon-bd_sub2"/>
</dbReference>
<dbReference type="PANTHER" id="PTHR43311">
    <property type="entry name" value="GLUTAMATE--TRNA LIGASE"/>
    <property type="match status" value="1"/>
</dbReference>
<dbReference type="InterPro" id="IPR008925">
    <property type="entry name" value="aa_tRNA-synth_I_cd-bd_sf"/>
</dbReference>
<evidence type="ECO:0000313" key="14">
    <source>
        <dbReference type="EMBL" id="RKP32820.1"/>
    </source>
</evidence>
<dbReference type="InterPro" id="IPR020058">
    <property type="entry name" value="Glu/Gln-tRNA-synth_Ib_cat-dom"/>
</dbReference>
<dbReference type="Proteomes" id="UP000268321">
    <property type="component" value="Unassembled WGS sequence"/>
</dbReference>
<dbReference type="InterPro" id="IPR014729">
    <property type="entry name" value="Rossmann-like_a/b/a_fold"/>
</dbReference>
<proteinExistence type="inferred from homology"/>
<reference evidence="15" key="1">
    <citation type="journal article" date="2018" name="Nat. Microbiol.">
        <title>Leveraging single-cell genomics to expand the fungal tree of life.</title>
        <authorList>
            <person name="Ahrendt S.R."/>
            <person name="Quandt C.A."/>
            <person name="Ciobanu D."/>
            <person name="Clum A."/>
            <person name="Salamov A."/>
            <person name="Andreopoulos B."/>
            <person name="Cheng J.F."/>
            <person name="Woyke T."/>
            <person name="Pelin A."/>
            <person name="Henrissat B."/>
            <person name="Reynolds N.K."/>
            <person name="Benny G.L."/>
            <person name="Smith M.E."/>
            <person name="James T.Y."/>
            <person name="Grigoriev I.V."/>
        </authorList>
    </citation>
    <scope>NUCLEOTIDE SEQUENCE [LARGE SCALE GENOMIC DNA]</scope>
    <source>
        <strain evidence="15">Baker2002</strain>
    </source>
</reference>
<dbReference type="InterPro" id="IPR004527">
    <property type="entry name" value="Glu-tRNA-ligase_bac/mito"/>
</dbReference>
<evidence type="ECO:0000256" key="11">
    <source>
        <dbReference type="RuleBase" id="RU363037"/>
    </source>
</evidence>
<dbReference type="EMBL" id="ML004429">
    <property type="protein sequence ID" value="RKP32820.1"/>
    <property type="molecule type" value="Genomic_DNA"/>
</dbReference>
<sequence>MAKSVANWNHIHPTQPARTRFAPSPTGALHLGSLRTALYNYLLAKQTGGQFLVRLEDTDQTRLVPGAEANIYESLRWAGLIADESPEAGGSFGPYKQSDRMKIYQEYVDILLAKGLAYKCYCPKDWLVKLRESAQKLVPPTTVTYDRRCLHETNAEAADGEYIVRFKSPDVFPVTNDLQRGSLDIQPQYNYQDRRYDDFVIMKLDGLPTYHFANVVDDHLMQITHVIRGEEWLTSTPKHLALYEAFGWEPPKFVHVSLLTSLDEKKLSKRHGDNGVFSFRKMGITPEALLNFVALFGWSPKRNQHGRKVKEVLTLPEMVEKFRLDDMTRGNAKVSDLKLWYFNKHHLPRALRDPARLEDIAQLTFEDFSKQAQGQYAVEYYKKCLSAAAYHLDKPADLFEEHSYFFKQVDYGKVDISNELWMLPVLEKVKQMFELTQQAPAVEGIKKEIPDESDSRIMQSLRFALTGSVPGVDIASIVNILGNTTFGDRVEQATQHLKNAEGTKVLITCT</sequence>
<protein>
    <recommendedName>
        <fullName evidence="10">Glutamate--tRNA ligase, mitochondrial</fullName>
        <ecNumber evidence="3">6.1.1.17</ecNumber>
    </recommendedName>
    <alternativeName>
        <fullName evidence="9">Glutamyl-tRNA synthetase</fullName>
    </alternativeName>
</protein>
<dbReference type="GO" id="GO:0005739">
    <property type="term" value="C:mitochondrion"/>
    <property type="evidence" value="ECO:0007669"/>
    <property type="project" value="UniProtKB-SubCell"/>
</dbReference>
<dbReference type="InterPro" id="IPR033910">
    <property type="entry name" value="GluRS_core"/>
</dbReference>
<evidence type="ECO:0000313" key="15">
    <source>
        <dbReference type="Proteomes" id="UP000268321"/>
    </source>
</evidence>
<accession>A0A4P9ZKX2</accession>
<keyword evidence="6 11" id="KW-0067">ATP-binding</keyword>
<dbReference type="EC" id="6.1.1.17" evidence="3"/>
<dbReference type="SUPFAM" id="SSF52374">
    <property type="entry name" value="Nucleotidylyl transferase"/>
    <property type="match status" value="1"/>
</dbReference>
<dbReference type="HAMAP" id="MF_00022">
    <property type="entry name" value="Glu_tRNA_synth_type1"/>
    <property type="match status" value="1"/>
</dbReference>
<evidence type="ECO:0000256" key="1">
    <source>
        <dbReference type="ARBA" id="ARBA00004173"/>
    </source>
</evidence>
<dbReference type="CDD" id="cd00808">
    <property type="entry name" value="GluRS_core"/>
    <property type="match status" value="1"/>
</dbReference>
<dbReference type="Pfam" id="PF19269">
    <property type="entry name" value="Anticodon_2"/>
    <property type="match status" value="1"/>
</dbReference>
<keyword evidence="15" id="KW-1185">Reference proteome</keyword>
<evidence type="ECO:0000259" key="13">
    <source>
        <dbReference type="Pfam" id="PF19269"/>
    </source>
</evidence>
<evidence type="ECO:0000256" key="5">
    <source>
        <dbReference type="ARBA" id="ARBA00022741"/>
    </source>
</evidence>
<dbReference type="GO" id="GO:0004818">
    <property type="term" value="F:glutamate-tRNA ligase activity"/>
    <property type="evidence" value="ECO:0007669"/>
    <property type="project" value="UniProtKB-EC"/>
</dbReference>
<feature type="domain" description="Glutamyl/glutaminyl-tRNA synthetase class Ib catalytic" evidence="12">
    <location>
        <begin position="18"/>
        <end position="339"/>
    </location>
</feature>
<keyword evidence="8 11" id="KW-0030">Aminoacyl-tRNA synthetase</keyword>
<keyword evidence="7 11" id="KW-0648">Protein biosynthesis</keyword>